<dbReference type="InterPro" id="IPR051604">
    <property type="entry name" value="Ergot_Alk_Oxidoreductase"/>
</dbReference>
<reference evidence="3 4" key="1">
    <citation type="submission" date="2024-05" db="EMBL/GenBank/DDBJ databases">
        <title>Microbispora sp.ZYX-F-249.</title>
        <authorList>
            <person name="Xie H."/>
        </authorList>
    </citation>
    <scope>NUCLEOTIDE SEQUENCE [LARGE SCALE GENOMIC DNA]</scope>
    <source>
        <strain evidence="3 4">ZYX-F-249</strain>
    </source>
</reference>
<dbReference type="InterPro" id="IPR016040">
    <property type="entry name" value="NAD(P)-bd_dom"/>
</dbReference>
<dbReference type="Proteomes" id="UP001447516">
    <property type="component" value="Unassembled WGS sequence"/>
</dbReference>
<keyword evidence="4" id="KW-1185">Reference proteome</keyword>
<evidence type="ECO:0000313" key="4">
    <source>
        <dbReference type="Proteomes" id="UP001447516"/>
    </source>
</evidence>
<dbReference type="Pfam" id="PF13460">
    <property type="entry name" value="NAD_binding_10"/>
    <property type="match status" value="1"/>
</dbReference>
<feature type="domain" description="NAD(P)-binding" evidence="2">
    <location>
        <begin position="7"/>
        <end position="173"/>
    </location>
</feature>
<accession>A0ABV0ALL2</accession>
<dbReference type="Gene3D" id="3.40.50.720">
    <property type="entry name" value="NAD(P)-binding Rossmann-like Domain"/>
    <property type="match status" value="1"/>
</dbReference>
<comment type="caution">
    <text evidence="3">The sequence shown here is derived from an EMBL/GenBank/DDBJ whole genome shotgun (WGS) entry which is preliminary data.</text>
</comment>
<dbReference type="PANTHER" id="PTHR43162:SF1">
    <property type="entry name" value="PRESTALK A DIFFERENTIATION PROTEIN A"/>
    <property type="match status" value="1"/>
</dbReference>
<dbReference type="InterPro" id="IPR036291">
    <property type="entry name" value="NAD(P)-bd_dom_sf"/>
</dbReference>
<evidence type="ECO:0000256" key="1">
    <source>
        <dbReference type="SAM" id="MobiDB-lite"/>
    </source>
</evidence>
<dbReference type="SUPFAM" id="SSF51735">
    <property type="entry name" value="NAD(P)-binding Rossmann-fold domains"/>
    <property type="match status" value="1"/>
</dbReference>
<name>A0ABV0ALL2_9ACTN</name>
<gene>
    <name evidence="3" type="ORF">AAH991_13740</name>
</gene>
<evidence type="ECO:0000259" key="2">
    <source>
        <dbReference type="Pfam" id="PF13460"/>
    </source>
</evidence>
<dbReference type="EMBL" id="JBDJAW010000009">
    <property type="protein sequence ID" value="MEN3536173.1"/>
    <property type="molecule type" value="Genomic_DNA"/>
</dbReference>
<feature type="region of interest" description="Disordered" evidence="1">
    <location>
        <begin position="247"/>
        <end position="268"/>
    </location>
</feature>
<dbReference type="PANTHER" id="PTHR43162">
    <property type="match status" value="1"/>
</dbReference>
<dbReference type="RefSeq" id="WP_346226175.1">
    <property type="nucleotide sequence ID" value="NZ_JBDJAW010000009.1"/>
</dbReference>
<sequence length="288" mass="31275">MTVLVTGATGNVGRIVVEELVRAGERVRALTRRPAEATFPPQAEVVSGDLSDPATLPGPLSGVERVYLFPHPATARAVVEQVKRAGVRRVVVLSSGAVTLGLDTDFHLPVERAVEESGLEWTHVRPGEFMTNRLELWGESIRTEKVVRDPFPEQTGIPVHERDVAEVAVLALLEDGHVGAAYDLAGPQWVTRREQVAAIAAAIGREIRLERVGREAARELYLRMGGFAAANADFLLGFTDYGGREIEPDADARGVPEPPPMPTAERVTGRPARTFAQWARDHVADFTG</sequence>
<evidence type="ECO:0000313" key="3">
    <source>
        <dbReference type="EMBL" id="MEN3536173.1"/>
    </source>
</evidence>
<proteinExistence type="predicted"/>
<protein>
    <submittedName>
        <fullName evidence="3">NAD(P)H-binding protein</fullName>
    </submittedName>
</protein>
<organism evidence="3 4">
    <name type="scientific">Microbispora maris</name>
    <dbReference type="NCBI Taxonomy" id="3144104"/>
    <lineage>
        <taxon>Bacteria</taxon>
        <taxon>Bacillati</taxon>
        <taxon>Actinomycetota</taxon>
        <taxon>Actinomycetes</taxon>
        <taxon>Streptosporangiales</taxon>
        <taxon>Streptosporangiaceae</taxon>
        <taxon>Microbispora</taxon>
    </lineage>
</organism>